<evidence type="ECO:0000256" key="1">
    <source>
        <dbReference type="ARBA" id="ARBA00004651"/>
    </source>
</evidence>
<dbReference type="Gene3D" id="1.10.3720.10">
    <property type="entry name" value="MetI-like"/>
    <property type="match status" value="1"/>
</dbReference>
<dbReference type="PANTHER" id="PTHR43163">
    <property type="entry name" value="DIPEPTIDE TRANSPORT SYSTEM PERMEASE PROTEIN DPPB-RELATED"/>
    <property type="match status" value="1"/>
</dbReference>
<organism evidence="9 10">
    <name type="scientific">Brevibacterium rongguiense</name>
    <dbReference type="NCBI Taxonomy" id="2695267"/>
    <lineage>
        <taxon>Bacteria</taxon>
        <taxon>Bacillati</taxon>
        <taxon>Actinomycetota</taxon>
        <taxon>Actinomycetes</taxon>
        <taxon>Micrococcales</taxon>
        <taxon>Brevibacteriaceae</taxon>
        <taxon>Brevibacterium</taxon>
    </lineage>
</organism>
<dbReference type="PANTHER" id="PTHR43163:SF6">
    <property type="entry name" value="DIPEPTIDE TRANSPORT SYSTEM PERMEASE PROTEIN DPPB-RELATED"/>
    <property type="match status" value="1"/>
</dbReference>
<keyword evidence="10" id="KW-1185">Reference proteome</keyword>
<dbReference type="GO" id="GO:0005886">
    <property type="term" value="C:plasma membrane"/>
    <property type="evidence" value="ECO:0007669"/>
    <property type="project" value="UniProtKB-SubCell"/>
</dbReference>
<feature type="domain" description="ABC transmembrane type-1" evidence="8">
    <location>
        <begin position="95"/>
        <end position="304"/>
    </location>
</feature>
<feature type="transmembrane region" description="Helical" evidence="7">
    <location>
        <begin position="12"/>
        <end position="30"/>
    </location>
</feature>
<feature type="transmembrane region" description="Helical" evidence="7">
    <location>
        <begin position="99"/>
        <end position="123"/>
    </location>
</feature>
<evidence type="ECO:0000256" key="2">
    <source>
        <dbReference type="ARBA" id="ARBA00022448"/>
    </source>
</evidence>
<dbReference type="CDD" id="cd06261">
    <property type="entry name" value="TM_PBP2"/>
    <property type="match status" value="1"/>
</dbReference>
<evidence type="ECO:0000259" key="8">
    <source>
        <dbReference type="PROSITE" id="PS50928"/>
    </source>
</evidence>
<feature type="transmembrane region" description="Helical" evidence="7">
    <location>
        <begin position="282"/>
        <end position="304"/>
    </location>
</feature>
<accession>A0A6N9HA31</accession>
<evidence type="ECO:0000256" key="4">
    <source>
        <dbReference type="ARBA" id="ARBA00022692"/>
    </source>
</evidence>
<dbReference type="GO" id="GO:0071916">
    <property type="term" value="F:dipeptide transmembrane transporter activity"/>
    <property type="evidence" value="ECO:0007669"/>
    <property type="project" value="TreeGrafter"/>
</dbReference>
<proteinExistence type="inferred from homology"/>
<feature type="transmembrane region" description="Helical" evidence="7">
    <location>
        <begin position="130"/>
        <end position="157"/>
    </location>
</feature>
<comment type="subcellular location">
    <subcellularLocation>
        <location evidence="1 7">Cell membrane</location>
        <topology evidence="1 7">Multi-pass membrane protein</topology>
    </subcellularLocation>
</comment>
<comment type="similarity">
    <text evidence="7">Belongs to the binding-protein-dependent transport system permease family.</text>
</comment>
<comment type="caution">
    <text evidence="9">The sequence shown here is derived from an EMBL/GenBank/DDBJ whole genome shotgun (WGS) entry which is preliminary data.</text>
</comment>
<dbReference type="SUPFAM" id="SSF161098">
    <property type="entry name" value="MetI-like"/>
    <property type="match status" value="1"/>
</dbReference>
<sequence>MPGFLLNRALQYLLTAAAASVIVFALMQLLPGSAAQVALGTEATPEAVRALEAQYGLDRPWPVRYFEWVGGMLHRDFGTSYVTGAPIAPVIADGIQVTLIVVIASIAVALALAVPLGALAALYRSRPLGAVIGAASQVGIAVPSFLAGILLVMVFALGLRVLPASGWAAPIEGLGAFASHLVLPVTALALVQAAILTRYVRSAVLEVMGRDFLRTARAAGRTRTGALVRHGLRSAAIPVVTVAGVQLAALLVGAVVVEQVFVLPGIGSELVRAVSNRDLVTVQGIVMVLVLAVLVLNFIVDLLYPVIDPRVRRGA</sequence>
<evidence type="ECO:0000313" key="10">
    <source>
        <dbReference type="Proteomes" id="UP000469215"/>
    </source>
</evidence>
<evidence type="ECO:0000313" key="9">
    <source>
        <dbReference type="EMBL" id="MYM20616.1"/>
    </source>
</evidence>
<keyword evidence="3" id="KW-1003">Cell membrane</keyword>
<protein>
    <submittedName>
        <fullName evidence="9">ABC transporter permease subunit</fullName>
    </submittedName>
</protein>
<gene>
    <name evidence="9" type="ORF">GSY69_11750</name>
</gene>
<dbReference type="AlphaFoldDB" id="A0A6N9HA31"/>
<dbReference type="EMBL" id="WWEQ01000063">
    <property type="protein sequence ID" value="MYM20616.1"/>
    <property type="molecule type" value="Genomic_DNA"/>
</dbReference>
<keyword evidence="6 7" id="KW-0472">Membrane</keyword>
<dbReference type="RefSeq" id="WP_160954031.1">
    <property type="nucleotide sequence ID" value="NZ_WWEQ01000063.1"/>
</dbReference>
<dbReference type="InterPro" id="IPR045621">
    <property type="entry name" value="BPD_transp_1_N"/>
</dbReference>
<evidence type="ECO:0000256" key="6">
    <source>
        <dbReference type="ARBA" id="ARBA00023136"/>
    </source>
</evidence>
<feature type="transmembrane region" description="Helical" evidence="7">
    <location>
        <begin position="177"/>
        <end position="200"/>
    </location>
</feature>
<reference evidence="9 10" key="1">
    <citation type="submission" date="2020-01" db="EMBL/GenBank/DDBJ databases">
        <authorList>
            <person name="Deng T."/>
        </authorList>
    </citation>
    <scope>NUCLEOTIDE SEQUENCE [LARGE SCALE GENOMIC DNA]</scope>
    <source>
        <strain evidence="9 10">5221</strain>
    </source>
</reference>
<dbReference type="Proteomes" id="UP000469215">
    <property type="component" value="Unassembled WGS sequence"/>
</dbReference>
<dbReference type="InterPro" id="IPR035906">
    <property type="entry name" value="MetI-like_sf"/>
</dbReference>
<keyword evidence="4 7" id="KW-0812">Transmembrane</keyword>
<dbReference type="InterPro" id="IPR000515">
    <property type="entry name" value="MetI-like"/>
</dbReference>
<keyword evidence="2 7" id="KW-0813">Transport</keyword>
<dbReference type="PROSITE" id="PS50928">
    <property type="entry name" value="ABC_TM1"/>
    <property type="match status" value="1"/>
</dbReference>
<evidence type="ECO:0000256" key="3">
    <source>
        <dbReference type="ARBA" id="ARBA00022475"/>
    </source>
</evidence>
<keyword evidence="5 7" id="KW-1133">Transmembrane helix</keyword>
<dbReference type="Pfam" id="PF00528">
    <property type="entry name" value="BPD_transp_1"/>
    <property type="match status" value="1"/>
</dbReference>
<dbReference type="Pfam" id="PF19300">
    <property type="entry name" value="BPD_transp_1_N"/>
    <property type="match status" value="1"/>
</dbReference>
<evidence type="ECO:0000256" key="7">
    <source>
        <dbReference type="RuleBase" id="RU363032"/>
    </source>
</evidence>
<name>A0A6N9HA31_9MICO</name>
<evidence type="ECO:0000256" key="5">
    <source>
        <dbReference type="ARBA" id="ARBA00022989"/>
    </source>
</evidence>
<feature type="transmembrane region" description="Helical" evidence="7">
    <location>
        <begin position="239"/>
        <end position="262"/>
    </location>
</feature>